<evidence type="ECO:0000313" key="3">
    <source>
        <dbReference type="Proteomes" id="UP000630142"/>
    </source>
</evidence>
<dbReference type="Gene3D" id="3.40.50.1010">
    <property type="entry name" value="5'-nuclease"/>
    <property type="match status" value="1"/>
</dbReference>
<dbReference type="CDD" id="cd09872">
    <property type="entry name" value="PIN_Sll0205-like"/>
    <property type="match status" value="1"/>
</dbReference>
<dbReference type="SUPFAM" id="SSF88723">
    <property type="entry name" value="PIN domain-like"/>
    <property type="match status" value="1"/>
</dbReference>
<dbReference type="PANTHER" id="PTHR36173:SF2">
    <property type="entry name" value="RIBONUCLEASE VAPC16"/>
    <property type="match status" value="1"/>
</dbReference>
<gene>
    <name evidence="2" type="ORF">GCM10016234_02630</name>
</gene>
<organism evidence="2 3">
    <name type="scientific">Tianweitania populi</name>
    <dbReference type="NCBI Taxonomy" id="1607949"/>
    <lineage>
        <taxon>Bacteria</taxon>
        <taxon>Pseudomonadati</taxon>
        <taxon>Pseudomonadota</taxon>
        <taxon>Alphaproteobacteria</taxon>
        <taxon>Hyphomicrobiales</taxon>
        <taxon>Phyllobacteriaceae</taxon>
        <taxon>Tianweitania</taxon>
    </lineage>
</organism>
<dbReference type="Proteomes" id="UP000630142">
    <property type="component" value="Unassembled WGS sequence"/>
</dbReference>
<dbReference type="InterPro" id="IPR029060">
    <property type="entry name" value="PIN-like_dom_sf"/>
</dbReference>
<protein>
    <submittedName>
        <fullName evidence="2">Twitching motility protein PilT</fullName>
    </submittedName>
</protein>
<dbReference type="EMBL" id="BMZQ01000001">
    <property type="protein sequence ID" value="GHD05891.1"/>
    <property type="molecule type" value="Genomic_DNA"/>
</dbReference>
<dbReference type="AlphaFoldDB" id="A0A8J3GIS5"/>
<reference evidence="2" key="1">
    <citation type="journal article" date="2014" name="Int. J. Syst. Evol. Microbiol.">
        <title>Complete genome sequence of Corynebacterium casei LMG S-19264T (=DSM 44701T), isolated from a smear-ripened cheese.</title>
        <authorList>
            <consortium name="US DOE Joint Genome Institute (JGI-PGF)"/>
            <person name="Walter F."/>
            <person name="Albersmeier A."/>
            <person name="Kalinowski J."/>
            <person name="Ruckert C."/>
        </authorList>
    </citation>
    <scope>NUCLEOTIDE SEQUENCE</scope>
    <source>
        <strain evidence="2">KCTC 42249</strain>
    </source>
</reference>
<evidence type="ECO:0000259" key="1">
    <source>
        <dbReference type="Pfam" id="PF01850"/>
    </source>
</evidence>
<dbReference type="InterPro" id="IPR041705">
    <property type="entry name" value="PIN_Sll0205"/>
</dbReference>
<feature type="domain" description="PIN" evidence="1">
    <location>
        <begin position="4"/>
        <end position="122"/>
    </location>
</feature>
<dbReference type="PANTHER" id="PTHR36173">
    <property type="entry name" value="RIBONUCLEASE VAPC16-RELATED"/>
    <property type="match status" value="1"/>
</dbReference>
<dbReference type="RefSeq" id="WP_189501115.1">
    <property type="nucleotide sequence ID" value="NZ_BMZQ01000001.1"/>
</dbReference>
<comment type="caution">
    <text evidence="2">The sequence shown here is derived from an EMBL/GenBank/DDBJ whole genome shotgun (WGS) entry which is preliminary data.</text>
</comment>
<dbReference type="InterPro" id="IPR002716">
    <property type="entry name" value="PIN_dom"/>
</dbReference>
<sequence length="129" mass="14926">MRLLLDTHVAIWATTDDERLPRHVYELLSDVENDVYVSAMSVFEVAIKYKLRQHQMPYPAVEAIRRFKDAGFEILAVTENHAAMVDQLPLIHHDPFDRLMIAQSLVEALTFVSADRQVAKYDSSILTWR</sequence>
<accession>A0A8J3GIS5</accession>
<keyword evidence="3" id="KW-1185">Reference proteome</keyword>
<dbReference type="InterPro" id="IPR052919">
    <property type="entry name" value="TA_system_RNase"/>
</dbReference>
<reference evidence="2" key="2">
    <citation type="submission" date="2020-09" db="EMBL/GenBank/DDBJ databases">
        <authorList>
            <person name="Sun Q."/>
            <person name="Kim S."/>
        </authorList>
    </citation>
    <scope>NUCLEOTIDE SEQUENCE</scope>
    <source>
        <strain evidence="2">KCTC 42249</strain>
    </source>
</reference>
<dbReference type="Pfam" id="PF01850">
    <property type="entry name" value="PIN"/>
    <property type="match status" value="1"/>
</dbReference>
<evidence type="ECO:0000313" key="2">
    <source>
        <dbReference type="EMBL" id="GHD05891.1"/>
    </source>
</evidence>
<name>A0A8J3GIS5_9HYPH</name>
<proteinExistence type="predicted"/>